<dbReference type="InterPro" id="IPR026341">
    <property type="entry name" value="T9SS_type_B"/>
</dbReference>
<dbReference type="Proteomes" id="UP000181898">
    <property type="component" value="Chromosome"/>
</dbReference>
<accession>A0A1L3JM32</accession>
<dbReference type="SUPFAM" id="SSF49373">
    <property type="entry name" value="Invasin/intimin cell-adhesion fragments"/>
    <property type="match status" value="1"/>
</dbReference>
<dbReference type="EMBL" id="CP018155">
    <property type="protein sequence ID" value="APG66216.1"/>
    <property type="molecule type" value="Genomic_DNA"/>
</dbReference>
<dbReference type="NCBIfam" id="TIGR04131">
    <property type="entry name" value="Bac_Flav_CTERM"/>
    <property type="match status" value="1"/>
</dbReference>
<dbReference type="Gene3D" id="2.60.40.1080">
    <property type="match status" value="1"/>
</dbReference>
<reference evidence="3 4" key="1">
    <citation type="submission" date="2016-11" db="EMBL/GenBank/DDBJ databases">
        <title>Tenacibaculum sp. LPB0136, isolated from marine environment.</title>
        <authorList>
            <person name="Kim E."/>
            <person name="Yi H."/>
        </authorList>
    </citation>
    <scope>NUCLEOTIDE SEQUENCE [LARGE SCALE GENOMIC DNA]</scope>
    <source>
        <strain evidence="3 4">LPB0136</strain>
    </source>
</reference>
<dbReference type="Pfam" id="PF13585">
    <property type="entry name" value="CHU_C"/>
    <property type="match status" value="1"/>
</dbReference>
<feature type="signal peptide" evidence="1">
    <location>
        <begin position="1"/>
        <end position="32"/>
    </location>
</feature>
<dbReference type="InterPro" id="IPR036278">
    <property type="entry name" value="Sialidase_sf"/>
</dbReference>
<dbReference type="STRING" id="1850252.LPB136_12900"/>
<dbReference type="Pfam" id="PF02368">
    <property type="entry name" value="Big_2"/>
    <property type="match status" value="1"/>
</dbReference>
<feature type="domain" description="BIG2" evidence="2">
    <location>
        <begin position="478"/>
        <end position="520"/>
    </location>
</feature>
<dbReference type="Gene3D" id="2.130.10.10">
    <property type="entry name" value="YVTN repeat-like/Quinoprotein amine dehydrogenase"/>
    <property type="match status" value="1"/>
</dbReference>
<protein>
    <recommendedName>
        <fullName evidence="2">BIG2 domain-containing protein</fullName>
    </recommendedName>
</protein>
<dbReference type="InterPro" id="IPR008964">
    <property type="entry name" value="Invasin/intimin_cell_adhesion"/>
</dbReference>
<evidence type="ECO:0000313" key="4">
    <source>
        <dbReference type="Proteomes" id="UP000181898"/>
    </source>
</evidence>
<gene>
    <name evidence="3" type="ORF">LPB136_12900</name>
</gene>
<dbReference type="OrthoDB" id="9765926at2"/>
<dbReference type="RefSeq" id="WP_072556739.1">
    <property type="nucleotide sequence ID" value="NZ_CP018155.1"/>
</dbReference>
<proteinExistence type="predicted"/>
<keyword evidence="1" id="KW-0732">Signal</keyword>
<evidence type="ECO:0000259" key="2">
    <source>
        <dbReference type="Pfam" id="PF02368"/>
    </source>
</evidence>
<evidence type="ECO:0000256" key="1">
    <source>
        <dbReference type="SAM" id="SignalP"/>
    </source>
</evidence>
<sequence>MRGEKQLLGNLCNKTTICFIGFLLFFSFSSLAQTPLYADIPVSDNGTNNNLGNANTSRNVAIDFNGNIYVVYANNNQVRVAKSTTDGLNFNSSVLVAIATNVEPEIAINNQGTVFIAWVESKSIYFTLSTDGGATFSTPELISSTILDTQIHMTTYNENVYLTERQGRNLYYNNNNGVGGFNATSTGRSMIFADVLTDQNGVVYMPMDNPNLLLFESTNQGTSLSQTNLNPSGLVYYSSYALSDGPCGTFIFVGGGETNPSTNLGYKMDVNTGVITELTLGLNTTTAQARTLYADNQGTLIDGYRRSNGDLMISVSSNQGNSFDTPIVVASGESHNIARSPTTDNIVVVYESNGEIFLTVYDNILKNIELLEPNPPLRLCVNESFEISFELTGVFSPGSVFSASLSDENGDFSNATEIGTVTTNSSGTITCTIPNNAIASSLYRLQIESLENCIQSNSILLTVNEGSVSGLSKICEGDNTQLIATGMPDSTIPWTSSNINVATVNNTGLVTSVGIGTTNIIYNTSGGCSITYPFEVLKIPTLNQNISLNSCQTDTDGTAAFDTSTIENTLLNGQTGMSVFYTDENGNALPSPLPNPFNSETQTVNVRVENSLSATCFAETTIDFIVNANPTITAIPTQEVCDNDTDGFADFDTSTIENTLLNGQTGMSVFYTDENGNVLPSPLQNPFNSNSQTITARVENSLSATCFAETTIEFIVNANPTLTTIPAQEVCDDDTDGFADFDTSTIENTLLNGQTGMIVSYTDENGNTLPSPLPNPFNSETQTVNVRVENSLSSTCFAETTIDFIVNANPTITTIPAQEVCDDDSDGFADFDTSTIENTLLNGQTGMTVSYSAENGNPLPSPLPNPFNSDSQTISVRVENSLSATCFTETTIEFIVNANPTITTIPAQEICDDDSDGFADFDTSTIENTLLNGQTGMTFFYTNENGNTLPSPLPNPFNSDSQTISVRVENSLSATCFTETTIEFIVNENPTITTIPAQEVCDDDTDGFADFDTSTIENILLNDQTGMTVSYTDENGNALPSPLPNPFNSETQTISVRVENSLSASCFSETTIEFIVRQEPIVQVDPEATICMTENPSLDISVMNPNPNYTYLWTDENGTQIGSGATINVSNAGLFNVSATLPLGCITNNAQINVIESNIPVLTIDDITIHENSTSNSITINTSNLLPGEYQFSLLDDNLNVVYDYQSEPFFDNLDIGLYTVLVKDIHNCGTDEVNISILNFPNFFTPNEDGINDFWTIEGFNNSFYPSSSIHIYNRYGKVMAELPAENPSWNGTFRGKRMPSTDYWYLVLLTDIYGRLREEKGHFSLLRK</sequence>
<keyword evidence="4" id="KW-1185">Reference proteome</keyword>
<dbReference type="InterPro" id="IPR015943">
    <property type="entry name" value="WD40/YVTN_repeat-like_dom_sf"/>
</dbReference>
<name>A0A1L3JM32_9FLAO</name>
<evidence type="ECO:0000313" key="3">
    <source>
        <dbReference type="EMBL" id="APG66216.1"/>
    </source>
</evidence>
<feature type="chain" id="PRO_5012182485" description="BIG2 domain-containing protein" evidence="1">
    <location>
        <begin position="33"/>
        <end position="1330"/>
    </location>
</feature>
<dbReference type="KEGG" id="ten:LPB136_12900"/>
<dbReference type="SUPFAM" id="SSF50939">
    <property type="entry name" value="Sialidases"/>
    <property type="match status" value="1"/>
</dbReference>
<dbReference type="InterPro" id="IPR003343">
    <property type="entry name" value="Big_2"/>
</dbReference>
<organism evidence="3 4">
    <name type="scientific">Tenacibaculum todarodis</name>
    <dbReference type="NCBI Taxonomy" id="1850252"/>
    <lineage>
        <taxon>Bacteria</taxon>
        <taxon>Pseudomonadati</taxon>
        <taxon>Bacteroidota</taxon>
        <taxon>Flavobacteriia</taxon>
        <taxon>Flavobacteriales</taxon>
        <taxon>Flavobacteriaceae</taxon>
        <taxon>Tenacibaculum</taxon>
    </lineage>
</organism>